<evidence type="ECO:0000259" key="1">
    <source>
        <dbReference type="SMART" id="SM00471"/>
    </source>
</evidence>
<dbReference type="AlphaFoldDB" id="A0A940ML89"/>
<dbReference type="Proteomes" id="UP000670475">
    <property type="component" value="Unassembled WGS sequence"/>
</dbReference>
<dbReference type="SUPFAM" id="SSF109604">
    <property type="entry name" value="HD-domain/PDEase-like"/>
    <property type="match status" value="1"/>
</dbReference>
<evidence type="ECO:0000313" key="2">
    <source>
        <dbReference type="EMBL" id="MBP0460533.1"/>
    </source>
</evidence>
<proteinExistence type="predicted"/>
<name>A0A940ML89_9ACTN</name>
<organism evidence="2 3">
    <name type="scientific">Streptomyces montanisoli</name>
    <dbReference type="NCBI Taxonomy" id="2798581"/>
    <lineage>
        <taxon>Bacteria</taxon>
        <taxon>Bacillati</taxon>
        <taxon>Actinomycetota</taxon>
        <taxon>Actinomycetes</taxon>
        <taxon>Kitasatosporales</taxon>
        <taxon>Streptomycetaceae</taxon>
        <taxon>Streptomyces</taxon>
    </lineage>
</organism>
<dbReference type="EMBL" id="JAGIQL010000121">
    <property type="protein sequence ID" value="MBP0460533.1"/>
    <property type="molecule type" value="Genomic_DNA"/>
</dbReference>
<feature type="domain" description="HD/PDEase" evidence="1">
    <location>
        <begin position="47"/>
        <end position="174"/>
    </location>
</feature>
<dbReference type="CDD" id="cd00077">
    <property type="entry name" value="HDc"/>
    <property type="match status" value="1"/>
</dbReference>
<reference evidence="2" key="1">
    <citation type="submission" date="2021-03" db="EMBL/GenBank/DDBJ databases">
        <title>Whole genome sequence of Streptomyces bomunensis MMS17-BM035.</title>
        <authorList>
            <person name="Lee J.H."/>
        </authorList>
    </citation>
    <scope>NUCLEOTIDE SEQUENCE</scope>
    <source>
        <strain evidence="2">MMS17-BM035</strain>
    </source>
</reference>
<comment type="caution">
    <text evidence="2">The sequence shown here is derived from an EMBL/GenBank/DDBJ whole genome shotgun (WGS) entry which is preliminary data.</text>
</comment>
<dbReference type="PANTHER" id="PTHR11373">
    <property type="entry name" value="DEOXYNUCLEOSIDE TRIPHOSPHATE TRIPHOSPHOHYDROLASE"/>
    <property type="match status" value="1"/>
</dbReference>
<accession>A0A940ML89</accession>
<keyword evidence="3" id="KW-1185">Reference proteome</keyword>
<dbReference type="GO" id="GO:0008832">
    <property type="term" value="F:dGTPase activity"/>
    <property type="evidence" value="ECO:0007669"/>
    <property type="project" value="TreeGrafter"/>
</dbReference>
<dbReference type="GO" id="GO:0006203">
    <property type="term" value="P:dGTP catabolic process"/>
    <property type="evidence" value="ECO:0007669"/>
    <property type="project" value="TreeGrafter"/>
</dbReference>
<dbReference type="InterPro" id="IPR003607">
    <property type="entry name" value="HD/PDEase_dom"/>
</dbReference>
<gene>
    <name evidence="2" type="ORF">JFN87_24045</name>
</gene>
<dbReference type="PANTHER" id="PTHR11373:SF4">
    <property type="entry name" value="DEOXYNUCLEOSIDE TRIPHOSPHATE TRIPHOSPHOHYDROLASE SAMHD1"/>
    <property type="match status" value="1"/>
</dbReference>
<dbReference type="InterPro" id="IPR006674">
    <property type="entry name" value="HD_domain"/>
</dbReference>
<dbReference type="InterPro" id="IPR050135">
    <property type="entry name" value="dGTPase-like"/>
</dbReference>
<sequence length="343" mass="37234">MCEAFTDPLWRISVHLSPVEVDLLRSEPLRRLHFIAHGGASTITTLQSYSRLEHSMGVLSLVSHFRPDDQVLRVAALVHDIGHLPLSHTFEGVADLNHHSIGTDLLRVDPLRAVLARNGISAEAVVAVLGNGSASPLSSHSGLLNLDHLDSYVRSGRAAGRLDADPVALLDRLVLQDAVLSTDRETAGTLVDLVCAEARLHTSWDNVGPVSVVRRLVCRLLDSGAADPYRLARMTDPQLWSAFDSLEATRAEGTMLRYEPHRLRVVSGEAPDDPSAWVHTLRKIYSSAPLVDGDRIEASAPELAAALDHLSSCCRSDLEEWASNGSLVRVTVACCGHEGRASW</sequence>
<protein>
    <submittedName>
        <fullName evidence="2">HD domain-containing protein</fullName>
    </submittedName>
</protein>
<dbReference type="Gene3D" id="1.10.3210.10">
    <property type="entry name" value="Hypothetical protein af1432"/>
    <property type="match status" value="1"/>
</dbReference>
<evidence type="ECO:0000313" key="3">
    <source>
        <dbReference type="Proteomes" id="UP000670475"/>
    </source>
</evidence>
<dbReference type="Pfam" id="PF01966">
    <property type="entry name" value="HD"/>
    <property type="match status" value="1"/>
</dbReference>
<dbReference type="SMART" id="SM00471">
    <property type="entry name" value="HDc"/>
    <property type="match status" value="1"/>
</dbReference>